<evidence type="ECO:0000256" key="3">
    <source>
        <dbReference type="ARBA" id="ARBA00023315"/>
    </source>
</evidence>
<comment type="caution">
    <text evidence="4">The sequence shown here is derived from an EMBL/GenBank/DDBJ whole genome shotgun (WGS) entry which is preliminary data.</text>
</comment>
<dbReference type="InterPro" id="IPR050179">
    <property type="entry name" value="Trans_hexapeptide_repeat"/>
</dbReference>
<name>A0A2T4XWA8_ENTCL</name>
<dbReference type="CDD" id="cd04647">
    <property type="entry name" value="LbH_MAT_like"/>
    <property type="match status" value="1"/>
</dbReference>
<dbReference type="OrthoDB" id="9815592at2"/>
<evidence type="ECO:0000313" key="4">
    <source>
        <dbReference type="EMBL" id="PTM34222.1"/>
    </source>
</evidence>
<sequence>MAFMTEVQLKEMGFNSLGSNVLLSTKASFYNTSKISFGNNVRVDDFCILSAGENGISVGNYVHIAAYSSLIGAEHIKLEDFSGLSSRVSIYSSSDDYSGNWMTNPMVPNEFTNVISKPVVICKHVIIGCGSVVLPGVVINEGTAIAAQSLVKKTCEPFSIYHGNPAKRIMARKMGVKEFEQKILKEFKTHV</sequence>
<comment type="similarity">
    <text evidence="1">Belongs to the transferase hexapeptide repeat family.</text>
</comment>
<evidence type="ECO:0000313" key="5">
    <source>
        <dbReference type="Proteomes" id="UP000241614"/>
    </source>
</evidence>
<dbReference type="RefSeq" id="WP_028018529.1">
    <property type="nucleotide sequence ID" value="NZ_JAWDAX010000034.1"/>
</dbReference>
<dbReference type="Gene3D" id="2.160.10.10">
    <property type="entry name" value="Hexapeptide repeat proteins"/>
    <property type="match status" value="1"/>
</dbReference>
<accession>A0A2T4XWA8</accession>
<organism evidence="4 5">
    <name type="scientific">Enterobacter cloacae</name>
    <dbReference type="NCBI Taxonomy" id="550"/>
    <lineage>
        <taxon>Bacteria</taxon>
        <taxon>Pseudomonadati</taxon>
        <taxon>Pseudomonadota</taxon>
        <taxon>Gammaproteobacteria</taxon>
        <taxon>Enterobacterales</taxon>
        <taxon>Enterobacteriaceae</taxon>
        <taxon>Enterobacter</taxon>
        <taxon>Enterobacter cloacae complex</taxon>
    </lineage>
</organism>
<dbReference type="GO" id="GO:0016746">
    <property type="term" value="F:acyltransferase activity"/>
    <property type="evidence" value="ECO:0007669"/>
    <property type="project" value="UniProtKB-KW"/>
</dbReference>
<reference evidence="4 5" key="1">
    <citation type="submission" date="2018-04" db="EMBL/GenBank/DDBJ databases">
        <title>Genome sequencing reveals highly heavy metal resistance and biotechnology application of the novel Enterobacter cloacae amazonensis isolated from wastewater river in Manaus - Amazonas.</title>
        <authorList>
            <person name="Astolfi M.C.T."/>
            <person name="Carvalho E.B.D.S."/>
            <person name="Lacerda L.B."/>
            <person name="Pinto M.V."/>
            <person name="Nogueira V.B."/>
            <person name="Barros A.M."/>
            <person name="Astolfi-Filho S."/>
        </authorList>
    </citation>
    <scope>NUCLEOTIDE SEQUENCE [LARGE SCALE GENOMIC DNA]</scope>
    <source>
        <strain evidence="5">amazonensis</strain>
    </source>
</reference>
<dbReference type="AlphaFoldDB" id="A0A2T4XWA8"/>
<keyword evidence="3 4" id="KW-0012">Acyltransferase</keyword>
<dbReference type="EMBL" id="PZPP01000015">
    <property type="protein sequence ID" value="PTM34222.1"/>
    <property type="molecule type" value="Genomic_DNA"/>
</dbReference>
<proteinExistence type="inferred from homology"/>
<gene>
    <name evidence="4" type="ORF">DA103_16805</name>
</gene>
<keyword evidence="2 4" id="KW-0808">Transferase</keyword>
<dbReference type="PANTHER" id="PTHR43300:SF12">
    <property type="entry name" value="CHLORAMPHENICOL ACETYLTRANSFERASE"/>
    <property type="match status" value="1"/>
</dbReference>
<dbReference type="InterPro" id="IPR011004">
    <property type="entry name" value="Trimer_LpxA-like_sf"/>
</dbReference>
<evidence type="ECO:0000256" key="2">
    <source>
        <dbReference type="ARBA" id="ARBA00022679"/>
    </source>
</evidence>
<dbReference type="Proteomes" id="UP000241614">
    <property type="component" value="Unassembled WGS sequence"/>
</dbReference>
<evidence type="ECO:0000256" key="1">
    <source>
        <dbReference type="ARBA" id="ARBA00007274"/>
    </source>
</evidence>
<protein>
    <submittedName>
        <fullName evidence="4">Acyltransferase</fullName>
    </submittedName>
</protein>
<dbReference type="SUPFAM" id="SSF51161">
    <property type="entry name" value="Trimeric LpxA-like enzymes"/>
    <property type="match status" value="1"/>
</dbReference>
<dbReference type="PANTHER" id="PTHR43300">
    <property type="entry name" value="ACETYLTRANSFERASE"/>
    <property type="match status" value="1"/>
</dbReference>